<dbReference type="AlphaFoldDB" id="A0A1M5N6P2"/>
<evidence type="ECO:0000313" key="2">
    <source>
        <dbReference type="EMBL" id="SHG84819.1"/>
    </source>
</evidence>
<evidence type="ECO:0000313" key="3">
    <source>
        <dbReference type="Proteomes" id="UP000190675"/>
    </source>
</evidence>
<reference evidence="2 3" key="1">
    <citation type="submission" date="2016-11" db="EMBL/GenBank/DDBJ databases">
        <authorList>
            <person name="Jaros S."/>
            <person name="Januszkiewicz K."/>
            <person name="Wedrychowicz H."/>
        </authorList>
    </citation>
    <scope>NUCLEOTIDE SEQUENCE [LARGE SCALE GENOMIC DNA]</scope>
    <source>
        <strain evidence="2 3">GAS242</strain>
    </source>
</reference>
<name>A0A1M5N6P2_9BRAD</name>
<accession>A0A1M5N6P2</accession>
<dbReference type="EMBL" id="LT670818">
    <property type="protein sequence ID" value="SHG84819.1"/>
    <property type="molecule type" value="Genomic_DNA"/>
</dbReference>
<sequence>MRLKNADSPMMRMKATGRSVPREGSRTFPQLSSAPSVLKTGWLEIVGLEITKERGVAGSSCCVFANRTTGTLAALAQIPKLTIEGTQLPCPATVWS</sequence>
<dbReference type="Proteomes" id="UP000190675">
    <property type="component" value="Chromosome I"/>
</dbReference>
<protein>
    <submittedName>
        <fullName evidence="2">Uncharacterized protein</fullName>
    </submittedName>
</protein>
<evidence type="ECO:0000256" key="1">
    <source>
        <dbReference type="SAM" id="MobiDB-lite"/>
    </source>
</evidence>
<gene>
    <name evidence="2" type="ORF">SAMN05444169_4431</name>
</gene>
<feature type="region of interest" description="Disordered" evidence="1">
    <location>
        <begin position="1"/>
        <end position="32"/>
    </location>
</feature>
<organism evidence="2 3">
    <name type="scientific">Bradyrhizobium erythrophlei</name>
    <dbReference type="NCBI Taxonomy" id="1437360"/>
    <lineage>
        <taxon>Bacteria</taxon>
        <taxon>Pseudomonadati</taxon>
        <taxon>Pseudomonadota</taxon>
        <taxon>Alphaproteobacteria</taxon>
        <taxon>Hyphomicrobiales</taxon>
        <taxon>Nitrobacteraceae</taxon>
        <taxon>Bradyrhizobium</taxon>
    </lineage>
</organism>
<proteinExistence type="predicted"/>